<dbReference type="PIRSF" id="PIRSF017082">
    <property type="entry name" value="YflP"/>
    <property type="match status" value="1"/>
</dbReference>
<dbReference type="EMBL" id="UWPJ01000026">
    <property type="protein sequence ID" value="VCU71267.1"/>
    <property type="molecule type" value="Genomic_DNA"/>
</dbReference>
<dbReference type="Pfam" id="PF03401">
    <property type="entry name" value="TctC"/>
    <property type="match status" value="1"/>
</dbReference>
<evidence type="ECO:0000313" key="4">
    <source>
        <dbReference type="Proteomes" id="UP000277294"/>
    </source>
</evidence>
<keyword evidence="2" id="KW-0732">Signal</keyword>
<comment type="similarity">
    <text evidence="1">Belongs to the UPF0065 (bug) family.</text>
</comment>
<evidence type="ECO:0000256" key="2">
    <source>
        <dbReference type="SAM" id="SignalP"/>
    </source>
</evidence>
<protein>
    <submittedName>
        <fullName evidence="3">Tripartite tricarboxylate transporter family receptor</fullName>
    </submittedName>
</protein>
<accession>A0A3P4B4P7</accession>
<evidence type="ECO:0000256" key="1">
    <source>
        <dbReference type="ARBA" id="ARBA00006987"/>
    </source>
</evidence>
<dbReference type="InterPro" id="IPR042100">
    <property type="entry name" value="Bug_dom1"/>
</dbReference>
<dbReference type="Gene3D" id="3.40.190.150">
    <property type="entry name" value="Bordetella uptake gene, domain 1"/>
    <property type="match status" value="1"/>
</dbReference>
<proteinExistence type="inferred from homology"/>
<dbReference type="PANTHER" id="PTHR42928:SF5">
    <property type="entry name" value="BLR1237 PROTEIN"/>
    <property type="match status" value="1"/>
</dbReference>
<dbReference type="Proteomes" id="UP000277294">
    <property type="component" value="Unassembled WGS sequence"/>
</dbReference>
<sequence length="322" mass="33833">MERFAIWILALLFTLAGGMPAHAASYPDKPVRIVVPYPPGGTVDQLARLLAQQLAGQTGQSFIVDNRAGASGVIGSEHVAQSPPDGYTLLLQATTFVINPLITPASPYDVRKDFTPVSFLGSTPMLVVAHPSLPAQNFAGFVELLRKQPGRYSLGAPAVGALGHLAEEAVKRDARLDFLVVPYKGTAPMLNDVAGNHVAAGIEAMPALLPMVRGGKLKALAVTGERRVPQLPGIPTVAESGLPGFDMVSWYGLWAPAGLAPAVLQELSAQIAKATRAPQLVGQMAEQGLQVQSSTPAELGARIDAETAKYQTIVKAANIKVE</sequence>
<dbReference type="RefSeq" id="WP_124080734.1">
    <property type="nucleotide sequence ID" value="NZ_UWPJ01000026.1"/>
</dbReference>
<dbReference type="SUPFAM" id="SSF53850">
    <property type="entry name" value="Periplasmic binding protein-like II"/>
    <property type="match status" value="1"/>
</dbReference>
<dbReference type="Gene3D" id="3.40.190.10">
    <property type="entry name" value="Periplasmic binding protein-like II"/>
    <property type="match status" value="1"/>
</dbReference>
<name>A0A3P4B4P7_9BURK</name>
<dbReference type="PANTHER" id="PTHR42928">
    <property type="entry name" value="TRICARBOXYLATE-BINDING PROTEIN"/>
    <property type="match status" value="1"/>
</dbReference>
<feature type="signal peptide" evidence="2">
    <location>
        <begin position="1"/>
        <end position="23"/>
    </location>
</feature>
<keyword evidence="4" id="KW-1185">Reference proteome</keyword>
<gene>
    <name evidence="3" type="ORF">PIGHUM_03348</name>
</gene>
<organism evidence="3 4">
    <name type="scientific">Pigmentiphaga humi</name>
    <dbReference type="NCBI Taxonomy" id="2478468"/>
    <lineage>
        <taxon>Bacteria</taxon>
        <taxon>Pseudomonadati</taxon>
        <taxon>Pseudomonadota</taxon>
        <taxon>Betaproteobacteria</taxon>
        <taxon>Burkholderiales</taxon>
        <taxon>Alcaligenaceae</taxon>
        <taxon>Pigmentiphaga</taxon>
    </lineage>
</organism>
<keyword evidence="3" id="KW-0675">Receptor</keyword>
<dbReference type="AlphaFoldDB" id="A0A3P4B4P7"/>
<dbReference type="InterPro" id="IPR005064">
    <property type="entry name" value="BUG"/>
</dbReference>
<dbReference type="CDD" id="cd13578">
    <property type="entry name" value="PBP2_Bug27"/>
    <property type="match status" value="1"/>
</dbReference>
<dbReference type="OrthoDB" id="8678477at2"/>
<evidence type="ECO:0000313" key="3">
    <source>
        <dbReference type="EMBL" id="VCU71267.1"/>
    </source>
</evidence>
<feature type="chain" id="PRO_5018315906" evidence="2">
    <location>
        <begin position="24"/>
        <end position="322"/>
    </location>
</feature>
<reference evidence="3 4" key="1">
    <citation type="submission" date="2018-10" db="EMBL/GenBank/DDBJ databases">
        <authorList>
            <person name="Criscuolo A."/>
        </authorList>
    </citation>
    <scope>NUCLEOTIDE SEQUENCE [LARGE SCALE GENOMIC DNA]</scope>
    <source>
        <strain evidence="3">DnA1</strain>
    </source>
</reference>